<dbReference type="AlphaFoldDB" id="A0A3N2H1T8"/>
<reference evidence="3 4" key="1">
    <citation type="submission" date="2018-11" db="EMBL/GenBank/DDBJ databases">
        <title>Sequencing the genomes of 1000 actinobacteria strains.</title>
        <authorList>
            <person name="Klenk H.-P."/>
        </authorList>
    </citation>
    <scope>NUCLEOTIDE SEQUENCE [LARGE SCALE GENOMIC DNA]</scope>
    <source>
        <strain evidence="3 4">DSM 44348</strain>
    </source>
</reference>
<dbReference type="CDD" id="cd03454">
    <property type="entry name" value="YdeM"/>
    <property type="match status" value="1"/>
</dbReference>
<keyword evidence="4" id="KW-1185">Reference proteome</keyword>
<dbReference type="PANTHER" id="PTHR43664">
    <property type="entry name" value="MONOAMINE OXIDASE-RELATED"/>
    <property type="match status" value="1"/>
</dbReference>
<dbReference type="InterPro" id="IPR029069">
    <property type="entry name" value="HotDog_dom_sf"/>
</dbReference>
<organism evidence="3 4">
    <name type="scientific">Amycolatopsis thermoflava</name>
    <dbReference type="NCBI Taxonomy" id="84480"/>
    <lineage>
        <taxon>Bacteria</taxon>
        <taxon>Bacillati</taxon>
        <taxon>Actinomycetota</taxon>
        <taxon>Actinomycetes</taxon>
        <taxon>Pseudonocardiales</taxon>
        <taxon>Pseudonocardiaceae</taxon>
        <taxon>Amycolatopsis</taxon>
        <taxon>Amycolatopsis methanolica group</taxon>
    </lineage>
</organism>
<evidence type="ECO:0000313" key="4">
    <source>
        <dbReference type="Proteomes" id="UP000274843"/>
    </source>
</evidence>
<dbReference type="Proteomes" id="UP000274843">
    <property type="component" value="Unassembled WGS sequence"/>
</dbReference>
<evidence type="ECO:0000256" key="1">
    <source>
        <dbReference type="ARBA" id="ARBA00005254"/>
    </source>
</evidence>
<feature type="domain" description="MaoC-like" evidence="2">
    <location>
        <begin position="27"/>
        <end position="127"/>
    </location>
</feature>
<dbReference type="SUPFAM" id="SSF54637">
    <property type="entry name" value="Thioesterase/thiol ester dehydrase-isomerase"/>
    <property type="match status" value="1"/>
</dbReference>
<accession>A0A3N2H1T8</accession>
<dbReference type="RefSeq" id="WP_123685039.1">
    <property type="nucleotide sequence ID" value="NZ_CBDRBK010000055.1"/>
</dbReference>
<dbReference type="InterPro" id="IPR002539">
    <property type="entry name" value="MaoC-like_dom"/>
</dbReference>
<sequence length="161" mass="17850">MTMTLSEADFAAPIDQRFFEDYEPGAVYEYGHLSVTEKEILDFAAQFDPQPIHTQPEWATTGPFGGLIASGWHTTGLMMRLFADHYLSRNASLASPGVDELRWPAPVRPGDSLRLRATVVSARASRSKPDRGLVHTRGELLNQDDQVVLSLVAMNLVGRRP</sequence>
<dbReference type="EMBL" id="RKHY01000001">
    <property type="protein sequence ID" value="ROS42359.1"/>
    <property type="molecule type" value="Genomic_DNA"/>
</dbReference>
<dbReference type="Gene3D" id="3.10.129.10">
    <property type="entry name" value="Hotdog Thioesterase"/>
    <property type="match status" value="1"/>
</dbReference>
<evidence type="ECO:0000259" key="2">
    <source>
        <dbReference type="Pfam" id="PF01575"/>
    </source>
</evidence>
<dbReference type="GeneID" id="301846065"/>
<comment type="similarity">
    <text evidence="1">Belongs to the enoyl-CoA hydratase/isomerase family.</text>
</comment>
<dbReference type="InterPro" id="IPR052342">
    <property type="entry name" value="MCH/BMMD"/>
</dbReference>
<protein>
    <submittedName>
        <fullName evidence="3">Acyl dehydratase</fullName>
    </submittedName>
</protein>
<evidence type="ECO:0000313" key="3">
    <source>
        <dbReference type="EMBL" id="ROS42359.1"/>
    </source>
</evidence>
<comment type="caution">
    <text evidence="3">The sequence shown here is derived from an EMBL/GenBank/DDBJ whole genome shotgun (WGS) entry which is preliminary data.</text>
</comment>
<proteinExistence type="inferred from homology"/>
<dbReference type="Pfam" id="PF01575">
    <property type="entry name" value="MaoC_dehydratas"/>
    <property type="match status" value="1"/>
</dbReference>
<gene>
    <name evidence="3" type="ORF">EDD35_4746</name>
</gene>
<dbReference type="PANTHER" id="PTHR43664:SF1">
    <property type="entry name" value="BETA-METHYLMALYL-COA DEHYDRATASE"/>
    <property type="match status" value="1"/>
</dbReference>
<name>A0A3N2H1T8_9PSEU</name>